<dbReference type="OrthoDB" id="2251794at2759"/>
<evidence type="ECO:0000256" key="1">
    <source>
        <dbReference type="SAM" id="SignalP"/>
    </source>
</evidence>
<feature type="chain" id="PRO_5001729641" evidence="1">
    <location>
        <begin position="17"/>
        <end position="188"/>
    </location>
</feature>
<name>A0A078AQB3_STYLE</name>
<keyword evidence="1" id="KW-0732">Signal</keyword>
<accession>A0A078AQB3</accession>
<evidence type="ECO:0000313" key="3">
    <source>
        <dbReference type="Proteomes" id="UP000039865"/>
    </source>
</evidence>
<dbReference type="AlphaFoldDB" id="A0A078AQB3"/>
<reference evidence="2 3" key="1">
    <citation type="submission" date="2014-06" db="EMBL/GenBank/DDBJ databases">
        <authorList>
            <person name="Swart Estienne"/>
        </authorList>
    </citation>
    <scope>NUCLEOTIDE SEQUENCE [LARGE SCALE GENOMIC DNA]</scope>
    <source>
        <strain evidence="2 3">130c</strain>
    </source>
</reference>
<evidence type="ECO:0000313" key="2">
    <source>
        <dbReference type="EMBL" id="CDW84354.1"/>
    </source>
</evidence>
<protein>
    <submittedName>
        <fullName evidence="2">Exported protein</fullName>
    </submittedName>
</protein>
<dbReference type="Proteomes" id="UP000039865">
    <property type="component" value="Unassembled WGS sequence"/>
</dbReference>
<gene>
    <name evidence="2" type="primary">Contig4233.g4530</name>
    <name evidence="2" type="ORF">STYLEM_13414</name>
</gene>
<dbReference type="EMBL" id="CCKQ01012727">
    <property type="protein sequence ID" value="CDW84354.1"/>
    <property type="molecule type" value="Genomic_DNA"/>
</dbReference>
<proteinExistence type="predicted"/>
<keyword evidence="3" id="KW-1185">Reference proteome</keyword>
<organism evidence="2 3">
    <name type="scientific">Stylonychia lemnae</name>
    <name type="common">Ciliate</name>
    <dbReference type="NCBI Taxonomy" id="5949"/>
    <lineage>
        <taxon>Eukaryota</taxon>
        <taxon>Sar</taxon>
        <taxon>Alveolata</taxon>
        <taxon>Ciliophora</taxon>
        <taxon>Intramacronucleata</taxon>
        <taxon>Spirotrichea</taxon>
        <taxon>Stichotrichia</taxon>
        <taxon>Sporadotrichida</taxon>
        <taxon>Oxytrichidae</taxon>
        <taxon>Stylonychinae</taxon>
        <taxon>Stylonychia</taxon>
    </lineage>
</organism>
<dbReference type="InParanoid" id="A0A078AQB3"/>
<sequence length="188" mass="22110">MLKFLLASTLCALTFAQKAFLQDSNKIGQSISGDDKQRIWAMKKYISPQKCDYYLQFQNIFNYCSDQDYILAFGHHYCEEFRIHRDEFQVKEWVDDARTCLQQSLQDKAMTAETYPTCDQIKDWGFNSHQNCYVKPSQDHQDISWCKLPIHDQTLVAWICRGAYWEFVLQGIPILMKCFTGTSIEILE</sequence>
<feature type="signal peptide" evidence="1">
    <location>
        <begin position="1"/>
        <end position="16"/>
    </location>
</feature>